<dbReference type="Proteomes" id="UP000285624">
    <property type="component" value="Unassembled WGS sequence"/>
</dbReference>
<proteinExistence type="predicted"/>
<evidence type="ECO:0000313" key="1">
    <source>
        <dbReference type="EMBL" id="RLN06598.1"/>
    </source>
</evidence>
<evidence type="ECO:0000313" key="2">
    <source>
        <dbReference type="EMBL" id="RLN79804.1"/>
    </source>
</evidence>
<reference evidence="3 4" key="1">
    <citation type="submission" date="2018-07" db="EMBL/GenBank/DDBJ databases">
        <title>Genome sequencing of oomycete isolates from Chile give support for New Zealand origin for Phytophthora kernoviae and make available the first Nothophytophthora sp. genome.</title>
        <authorList>
            <person name="Studholme D.J."/>
            <person name="Sanfuentes E."/>
            <person name="Panda P."/>
            <person name="Hill R."/>
            <person name="Sambles C."/>
            <person name="Grant M."/>
            <person name="Williams N.M."/>
            <person name="Mcdougal R.L."/>
        </authorList>
    </citation>
    <scope>NUCLEOTIDE SEQUENCE [LARGE SCALE GENOMIC DNA]</scope>
    <source>
        <strain evidence="1">Chile2</strain>
        <strain evidence="2">Chile4</strain>
    </source>
</reference>
<dbReference type="AlphaFoldDB" id="A0A3R7GZ63"/>
<gene>
    <name evidence="1" type="ORF">BBI17_005106</name>
    <name evidence="2" type="ORF">BBO99_00005009</name>
</gene>
<comment type="caution">
    <text evidence="2">The sequence shown here is derived from an EMBL/GenBank/DDBJ whole genome shotgun (WGS) entry which is preliminary data.</text>
</comment>
<accession>A0A3R7GZ63</accession>
<dbReference type="Proteomes" id="UP000285883">
    <property type="component" value="Unassembled WGS sequence"/>
</dbReference>
<name>A0A3R7GZ63_9STRA</name>
<sequence length="74" mass="8124">MYEYYLDKNGEVQCAANTAWGDLDGGDVLPGFKIRSAMLEMVLNQDSGSSSEEEVDLNNNQLKASLESMFAALK</sequence>
<keyword evidence="3" id="KW-1185">Reference proteome</keyword>
<dbReference type="EMBL" id="MAYM02001935">
    <property type="protein sequence ID" value="RLN06598.1"/>
    <property type="molecule type" value="Genomic_DNA"/>
</dbReference>
<organism evidence="2 3">
    <name type="scientific">Phytophthora kernoviae</name>
    <dbReference type="NCBI Taxonomy" id="325452"/>
    <lineage>
        <taxon>Eukaryota</taxon>
        <taxon>Sar</taxon>
        <taxon>Stramenopiles</taxon>
        <taxon>Oomycota</taxon>
        <taxon>Peronosporomycetes</taxon>
        <taxon>Peronosporales</taxon>
        <taxon>Peronosporaceae</taxon>
        <taxon>Phytophthora</taxon>
    </lineage>
</organism>
<dbReference type="EMBL" id="MBDN02000132">
    <property type="protein sequence ID" value="RLN79804.1"/>
    <property type="molecule type" value="Genomic_DNA"/>
</dbReference>
<evidence type="ECO:0000313" key="3">
    <source>
        <dbReference type="Proteomes" id="UP000285624"/>
    </source>
</evidence>
<evidence type="ECO:0000313" key="4">
    <source>
        <dbReference type="Proteomes" id="UP000285883"/>
    </source>
</evidence>
<protein>
    <submittedName>
        <fullName evidence="2">Uncharacterized protein</fullName>
    </submittedName>
</protein>